<evidence type="ECO:0000313" key="2">
    <source>
        <dbReference type="Proteomes" id="UP000249915"/>
    </source>
</evidence>
<dbReference type="AlphaFoldDB" id="A0A2V4B139"/>
<evidence type="ECO:0000313" key="1">
    <source>
        <dbReference type="EMBL" id="PXY27737.1"/>
    </source>
</evidence>
<dbReference type="EMBL" id="MASW01000002">
    <property type="protein sequence ID" value="PXY27737.1"/>
    <property type="molecule type" value="Genomic_DNA"/>
</dbReference>
<accession>A0A2V4B139</accession>
<keyword evidence="2" id="KW-1185">Reference proteome</keyword>
<proteinExistence type="predicted"/>
<comment type="caution">
    <text evidence="1">The sequence shown here is derived from an EMBL/GenBank/DDBJ whole genome shotgun (WGS) entry which is preliminary data.</text>
</comment>
<dbReference type="Proteomes" id="UP000249915">
    <property type="component" value="Unassembled WGS sequence"/>
</dbReference>
<organism evidence="1 2">
    <name type="scientific">Prauserella muralis</name>
    <dbReference type="NCBI Taxonomy" id="588067"/>
    <lineage>
        <taxon>Bacteria</taxon>
        <taxon>Bacillati</taxon>
        <taxon>Actinomycetota</taxon>
        <taxon>Actinomycetes</taxon>
        <taxon>Pseudonocardiales</taxon>
        <taxon>Pseudonocardiaceae</taxon>
        <taxon>Prauserella</taxon>
    </lineage>
</organism>
<name>A0A2V4B139_9PSEU</name>
<reference evidence="1 2" key="1">
    <citation type="submission" date="2016-07" db="EMBL/GenBank/DDBJ databases">
        <title>Draft genome sequence of Prauserella muralis DSM 45305, isolated from a mould-covered wall in an indoor environment.</title>
        <authorList>
            <person name="Ruckert C."/>
            <person name="Albersmeier A."/>
            <person name="Jiang C.-L."/>
            <person name="Jiang Y."/>
            <person name="Kalinowski J."/>
            <person name="Schneider O."/>
            <person name="Winkler A."/>
            <person name="Zotchev S.B."/>
        </authorList>
    </citation>
    <scope>NUCLEOTIDE SEQUENCE [LARGE SCALE GENOMIC DNA]</scope>
    <source>
        <strain evidence="1 2">DSM 45305</strain>
    </source>
</reference>
<sequence length="331" mass="36685">MMAAAPGPNPDHPLVVGLDPMFTGPGGHAPALAGWIEYLAHPEENQGPRVTEFRNGAAWETTRKLPWDEYEIVNERSVLRDLGIDRFFAHADVLSGQKIGSLNEHGEVSNTQVLGATFDLLEEVRLGREIDLTVPDQTADVWTSLTENLGFALNEKWAEGKPRARFVQLKQWYENHRDPALAEMNKFLVAYAGILMKARSDINELMGKLVDALNKSVASNPIEGIAFFLSALEEVLNLTLNFPKTLKDATLTVVSGVKKAFDLATKSETDTGFGLDLNDIHLGYYRCFESFIRAGDAVCWAATEAVTRLITDAEKGLLFVRRNWVPAPTWS</sequence>
<gene>
    <name evidence="1" type="ORF">BAY60_15235</name>
</gene>
<protein>
    <submittedName>
        <fullName evidence="1">Uncharacterized protein</fullName>
    </submittedName>
</protein>